<sequence>MTAVTITTAGFEVDATLIAAAFAIDPATLQARMRAGEVTSVCEAGVDADLGRFRLTFRHAGRALRLTVNADGEVLARAMFPVGVAKANHTSSTRRGK</sequence>
<reference evidence="1 2" key="1">
    <citation type="submission" date="2018-11" db="EMBL/GenBank/DDBJ databases">
        <title>Tabrizicola sp. isolated from sediment of alpine lake.</title>
        <authorList>
            <person name="Liu Z."/>
        </authorList>
    </citation>
    <scope>NUCLEOTIDE SEQUENCE [LARGE SCALE GENOMIC DNA]</scope>
    <source>
        <strain evidence="1 2">DRYC-M-16</strain>
    </source>
</reference>
<name>A0ABY2KJC6_9RHOB</name>
<dbReference type="RefSeq" id="WP_135432439.1">
    <property type="nucleotide sequence ID" value="NZ_RPEM01000009.1"/>
</dbReference>
<accession>A0ABY2KJC6</accession>
<organism evidence="1 2">
    <name type="scientific">Pseudotabrizicola sediminis</name>
    <dbReference type="NCBI Taxonomy" id="2486418"/>
    <lineage>
        <taxon>Bacteria</taxon>
        <taxon>Pseudomonadati</taxon>
        <taxon>Pseudomonadota</taxon>
        <taxon>Alphaproteobacteria</taxon>
        <taxon>Rhodobacterales</taxon>
        <taxon>Paracoccaceae</taxon>
        <taxon>Pseudotabrizicola</taxon>
    </lineage>
</organism>
<evidence type="ECO:0000313" key="1">
    <source>
        <dbReference type="EMBL" id="TGD42467.1"/>
    </source>
</evidence>
<dbReference type="Proteomes" id="UP000297741">
    <property type="component" value="Unassembled WGS sequence"/>
</dbReference>
<keyword evidence="2" id="KW-1185">Reference proteome</keyword>
<dbReference type="Pfam" id="PF20132">
    <property type="entry name" value="DUF6522"/>
    <property type="match status" value="1"/>
</dbReference>
<dbReference type="EMBL" id="RPEM01000009">
    <property type="protein sequence ID" value="TGD42467.1"/>
    <property type="molecule type" value="Genomic_DNA"/>
</dbReference>
<comment type="caution">
    <text evidence="1">The sequence shown here is derived from an EMBL/GenBank/DDBJ whole genome shotgun (WGS) entry which is preliminary data.</text>
</comment>
<evidence type="ECO:0000313" key="2">
    <source>
        <dbReference type="Proteomes" id="UP000297741"/>
    </source>
</evidence>
<dbReference type="InterPro" id="IPR045389">
    <property type="entry name" value="DUF6522"/>
</dbReference>
<protein>
    <submittedName>
        <fullName evidence="1">Uncharacterized protein</fullName>
    </submittedName>
</protein>
<proteinExistence type="predicted"/>
<gene>
    <name evidence="1" type="ORF">EEB11_14460</name>
</gene>